<keyword evidence="2" id="KW-1185">Reference proteome</keyword>
<dbReference type="AlphaFoldDB" id="A0A7W1WSB1"/>
<evidence type="ECO:0000313" key="2">
    <source>
        <dbReference type="Proteomes" id="UP000535491"/>
    </source>
</evidence>
<sequence>MSEKAARFMAEGQEVIIAGQPVKIQPQTIGHNLKFLRFIGEVMAEANEIGGKEFTKENVANVLMGAIETKLVELAQLIAPGVSEEQVFNAYFDEWAEAIEVYLKLNFFKVYQAVMMAMQIRKKAK</sequence>
<dbReference type="Proteomes" id="UP000535491">
    <property type="component" value="Unassembled WGS sequence"/>
</dbReference>
<evidence type="ECO:0008006" key="3">
    <source>
        <dbReference type="Google" id="ProtNLM"/>
    </source>
</evidence>
<evidence type="ECO:0000313" key="1">
    <source>
        <dbReference type="EMBL" id="MBA4495097.1"/>
    </source>
</evidence>
<proteinExistence type="predicted"/>
<accession>A0A7W1WSB1</accession>
<gene>
    <name evidence="1" type="ORF">H1191_12340</name>
</gene>
<protein>
    <recommendedName>
        <fullName evidence="3">Tail assembly chaperone</fullName>
    </recommendedName>
</protein>
<organism evidence="1 2">
    <name type="scientific">Paenactinomyces guangxiensis</name>
    <dbReference type="NCBI Taxonomy" id="1490290"/>
    <lineage>
        <taxon>Bacteria</taxon>
        <taxon>Bacillati</taxon>
        <taxon>Bacillota</taxon>
        <taxon>Bacilli</taxon>
        <taxon>Bacillales</taxon>
        <taxon>Thermoactinomycetaceae</taxon>
        <taxon>Paenactinomyces</taxon>
    </lineage>
</organism>
<dbReference type="EMBL" id="JACEIQ010000012">
    <property type="protein sequence ID" value="MBA4495097.1"/>
    <property type="molecule type" value="Genomic_DNA"/>
</dbReference>
<dbReference type="RefSeq" id="WP_181752341.1">
    <property type="nucleotide sequence ID" value="NZ_JACEIQ010000012.1"/>
</dbReference>
<comment type="caution">
    <text evidence="1">The sequence shown here is derived from an EMBL/GenBank/DDBJ whole genome shotgun (WGS) entry which is preliminary data.</text>
</comment>
<reference evidence="1 2" key="1">
    <citation type="submission" date="2020-07" db="EMBL/GenBank/DDBJ databases">
        <authorList>
            <person name="Feng H."/>
        </authorList>
    </citation>
    <scope>NUCLEOTIDE SEQUENCE [LARGE SCALE GENOMIC DNA]</scope>
    <source>
        <strain evidence="2">s-10</strain>
    </source>
</reference>
<name>A0A7W1WSB1_9BACL</name>